<keyword evidence="1" id="KW-1185">Reference proteome</keyword>
<accession>A0A915HL76</accession>
<evidence type="ECO:0000313" key="1">
    <source>
        <dbReference type="Proteomes" id="UP000887565"/>
    </source>
</evidence>
<name>A0A915HL76_ROMCU</name>
<evidence type="ECO:0000313" key="2">
    <source>
        <dbReference type="WBParaSite" id="nRc.2.0.1.t02097-RA"/>
    </source>
</evidence>
<dbReference type="Proteomes" id="UP000887565">
    <property type="component" value="Unplaced"/>
</dbReference>
<organism evidence="1 2">
    <name type="scientific">Romanomermis culicivorax</name>
    <name type="common">Nematode worm</name>
    <dbReference type="NCBI Taxonomy" id="13658"/>
    <lineage>
        <taxon>Eukaryota</taxon>
        <taxon>Metazoa</taxon>
        <taxon>Ecdysozoa</taxon>
        <taxon>Nematoda</taxon>
        <taxon>Enoplea</taxon>
        <taxon>Dorylaimia</taxon>
        <taxon>Mermithida</taxon>
        <taxon>Mermithoidea</taxon>
        <taxon>Mermithidae</taxon>
        <taxon>Romanomermis</taxon>
    </lineage>
</organism>
<sequence>MWNYTCFVVAFQEKADRAKNCDFWEDLKHRRQEKRNKEDKDRKFTKHFTLKSASSLSNCDCEKPLGTVETLLSSCLPFESSTIGQWSFSNWNSPSSTIGTTTGAAFTGAGALTDGGPATGDAFSIGGDLALTVGAVCTCGRRIYVGGAKIPR</sequence>
<dbReference type="WBParaSite" id="nRc.2.0.1.t02097-RA">
    <property type="protein sequence ID" value="nRc.2.0.1.t02097-RA"/>
    <property type="gene ID" value="nRc.2.0.1.g02097"/>
</dbReference>
<protein>
    <submittedName>
        <fullName evidence="2">Uncharacterized protein</fullName>
    </submittedName>
</protein>
<proteinExistence type="predicted"/>
<reference evidence="2" key="1">
    <citation type="submission" date="2022-11" db="UniProtKB">
        <authorList>
            <consortium name="WormBaseParasite"/>
        </authorList>
    </citation>
    <scope>IDENTIFICATION</scope>
</reference>
<dbReference type="AlphaFoldDB" id="A0A915HL76"/>